<evidence type="ECO:0008006" key="3">
    <source>
        <dbReference type="Google" id="ProtNLM"/>
    </source>
</evidence>
<dbReference type="EMBL" id="SNYS01000005">
    <property type="protein sequence ID" value="TDQ71090.1"/>
    <property type="molecule type" value="Genomic_DNA"/>
</dbReference>
<dbReference type="AlphaFoldDB" id="A0A484F5P1"/>
<dbReference type="RefSeq" id="WP_263295290.1">
    <property type="nucleotide sequence ID" value="NZ_JAHDUW010000001.1"/>
</dbReference>
<evidence type="ECO:0000313" key="1">
    <source>
        <dbReference type="EMBL" id="TDQ71090.1"/>
    </source>
</evidence>
<name>A0A484F5P1_9EURY</name>
<sequence>MTGIHVNQAGFSGIHLSDIRFEGIHLGGIHLNEIISLVAFNPEV</sequence>
<reference evidence="1 2" key="1">
    <citation type="submission" date="2019-03" db="EMBL/GenBank/DDBJ databases">
        <title>Genomic Encyclopedia of Type Strains, Phase IV (KMG-IV): sequencing the most valuable type-strain genomes for metagenomic binning, comparative biology and taxonomic classification.</title>
        <authorList>
            <person name="Goeker M."/>
        </authorList>
    </citation>
    <scope>NUCLEOTIDE SEQUENCE [LARGE SCALE GENOMIC DNA]</scope>
    <source>
        <strain evidence="1 2">DSM 13328</strain>
    </source>
</reference>
<organism evidence="1 2">
    <name type="scientific">Methanimicrococcus blatticola</name>
    <dbReference type="NCBI Taxonomy" id="91560"/>
    <lineage>
        <taxon>Archaea</taxon>
        <taxon>Methanobacteriati</taxon>
        <taxon>Methanobacteriota</taxon>
        <taxon>Stenosarchaea group</taxon>
        <taxon>Methanomicrobia</taxon>
        <taxon>Methanosarcinales</taxon>
        <taxon>Methanosarcinaceae</taxon>
        <taxon>Methanimicrococcus</taxon>
    </lineage>
</organism>
<keyword evidence="2" id="KW-1185">Reference proteome</keyword>
<comment type="caution">
    <text evidence="1">The sequence shown here is derived from an EMBL/GenBank/DDBJ whole genome shotgun (WGS) entry which is preliminary data.</text>
</comment>
<protein>
    <recommendedName>
        <fullName evidence="3">Pentapeptide repeat protein</fullName>
    </recommendedName>
</protein>
<accession>A0A484F5P1</accession>
<gene>
    <name evidence="1" type="ORF">C7391_0189</name>
</gene>
<proteinExistence type="predicted"/>
<evidence type="ECO:0000313" key="2">
    <source>
        <dbReference type="Proteomes" id="UP000294855"/>
    </source>
</evidence>
<dbReference type="Proteomes" id="UP000294855">
    <property type="component" value="Unassembled WGS sequence"/>
</dbReference>